<gene>
    <name evidence="1" type="ORF">EV44_g4253</name>
</gene>
<dbReference type="OMA" id="YLKGTIM"/>
<dbReference type="HOGENOM" id="CLU_139267_0_0_1"/>
<sequence length="192" mass="21701">MVREIKGKNENPYEKSRLVIAVIAACLQNSVKLKLRDITQVYLQSRTVVQRYILAQLPPQLQQKFLPDTTLHVIKPLYGVAESGVHWFTTYQKHHIEKLNMVTSTYDPCLLITKSDSIDSRFGIVGMQTDDTLIVANSEFSAKEQEKIEKAKFDTKAKQTLSSDMPLNFNGYTVAIDSSIGSIKMYQKGQGL</sequence>
<comment type="caution">
    <text evidence="1">The sequence shown here is derived from an EMBL/GenBank/DDBJ whole genome shotgun (WGS) entry which is preliminary data.</text>
</comment>
<accession>A0A0B1PCF6</accession>
<dbReference type="Proteomes" id="UP000030854">
    <property type="component" value="Unassembled WGS sequence"/>
</dbReference>
<protein>
    <recommendedName>
        <fullName evidence="3">Reverse transcriptase Ty1/copia-type domain-containing protein</fullName>
    </recommendedName>
</protein>
<evidence type="ECO:0000313" key="1">
    <source>
        <dbReference type="EMBL" id="KHJ35050.1"/>
    </source>
</evidence>
<dbReference type="EMBL" id="JNVN01000556">
    <property type="protein sequence ID" value="KHJ35050.1"/>
    <property type="molecule type" value="Genomic_DNA"/>
</dbReference>
<organism evidence="1 2">
    <name type="scientific">Uncinula necator</name>
    <name type="common">Grape powdery mildew</name>
    <dbReference type="NCBI Taxonomy" id="52586"/>
    <lineage>
        <taxon>Eukaryota</taxon>
        <taxon>Fungi</taxon>
        <taxon>Dikarya</taxon>
        <taxon>Ascomycota</taxon>
        <taxon>Pezizomycotina</taxon>
        <taxon>Leotiomycetes</taxon>
        <taxon>Erysiphales</taxon>
        <taxon>Erysiphaceae</taxon>
        <taxon>Erysiphe</taxon>
    </lineage>
</organism>
<evidence type="ECO:0000313" key="2">
    <source>
        <dbReference type="Proteomes" id="UP000030854"/>
    </source>
</evidence>
<proteinExistence type="predicted"/>
<keyword evidence="2" id="KW-1185">Reference proteome</keyword>
<dbReference type="AlphaFoldDB" id="A0A0B1PCF6"/>
<evidence type="ECO:0008006" key="3">
    <source>
        <dbReference type="Google" id="ProtNLM"/>
    </source>
</evidence>
<name>A0A0B1PCF6_UNCNE</name>
<reference evidence="1 2" key="1">
    <citation type="journal article" date="2014" name="BMC Genomics">
        <title>Adaptive genomic structural variation in the grape powdery mildew pathogen, Erysiphe necator.</title>
        <authorList>
            <person name="Jones L."/>
            <person name="Riaz S."/>
            <person name="Morales-Cruz A."/>
            <person name="Amrine K.C."/>
            <person name="McGuire B."/>
            <person name="Gubler W.D."/>
            <person name="Walker M.A."/>
            <person name="Cantu D."/>
        </authorList>
    </citation>
    <scope>NUCLEOTIDE SEQUENCE [LARGE SCALE GENOMIC DNA]</scope>
    <source>
        <strain evidence="2">c</strain>
    </source>
</reference>